<dbReference type="Gene3D" id="3.20.20.190">
    <property type="entry name" value="Phosphatidylinositol (PI) phosphodiesterase"/>
    <property type="match status" value="2"/>
</dbReference>
<evidence type="ECO:0000259" key="2">
    <source>
        <dbReference type="PROSITE" id="PS51704"/>
    </source>
</evidence>
<accession>A0A6V7VGE4</accession>
<dbReference type="AlphaFoldDB" id="A0A6V7VGE4"/>
<dbReference type="GO" id="GO:0006644">
    <property type="term" value="P:phospholipid metabolic process"/>
    <property type="evidence" value="ECO:0007669"/>
    <property type="project" value="TreeGrafter"/>
</dbReference>
<dbReference type="GO" id="GO:0005886">
    <property type="term" value="C:plasma membrane"/>
    <property type="evidence" value="ECO:0007669"/>
    <property type="project" value="TreeGrafter"/>
</dbReference>
<dbReference type="EMBL" id="CAJEWN010000228">
    <property type="protein sequence ID" value="CAD2174030.1"/>
    <property type="molecule type" value="Genomic_DNA"/>
</dbReference>
<dbReference type="InterPro" id="IPR017946">
    <property type="entry name" value="PLC-like_Pdiesterase_TIM-brl"/>
</dbReference>
<keyword evidence="1" id="KW-0812">Transmembrane</keyword>
<feature type="transmembrane region" description="Helical" evidence="1">
    <location>
        <begin position="7"/>
        <end position="23"/>
    </location>
</feature>
<evidence type="ECO:0000313" key="4">
    <source>
        <dbReference type="Proteomes" id="UP000580250"/>
    </source>
</evidence>
<dbReference type="PROSITE" id="PS51704">
    <property type="entry name" value="GP_PDE"/>
    <property type="match status" value="1"/>
</dbReference>
<dbReference type="PANTHER" id="PTHR46320">
    <property type="entry name" value="GLYCEROPHOSPHODIESTER PHOSPHODIESTERASE 1"/>
    <property type="match status" value="1"/>
</dbReference>
<sequence>MPELLPTLLYCFVFGVYYFQWPFSSLSLVWKTLLHILTLLVGSFMFFRNLRANPKNVSTFFEGFCFGGHRGSPLNAPENTRASFEQAKKEGVDLIEFDVGFTKDFVPVLMHDDDLDRTTNMNGPLNKYNFVELEKCNCAYGLSQVSFCGKNYVDTFMYGKFKCSFQISLNFLCFTFDLSVHKCVCITCCKNCFWITQKSLSKLVIISFLIFFSSLGSQDVTSNFEPICTLENLIEWSIKNNVKMLFDVKDTEIKLVKLIALLFERYNLYNKAIVCSFFPTVVYRIKKENPNILTGITWRRWFITYEDIEFTVPRSSSKLIFFISMILDVIWIWCVKLWIPEFLGVDMVLTERREISPFYLKNMAARGFKVCAWTVNERNEMAWMSRELKIPFLTDVPYIASHVLKNVNAEKN</sequence>
<evidence type="ECO:0000256" key="1">
    <source>
        <dbReference type="SAM" id="Phobius"/>
    </source>
</evidence>
<gene>
    <name evidence="3" type="ORF">MENT_LOCUS25676</name>
</gene>
<dbReference type="GO" id="GO:0008889">
    <property type="term" value="F:glycerophosphodiester phosphodiesterase activity"/>
    <property type="evidence" value="ECO:0007669"/>
    <property type="project" value="TreeGrafter"/>
</dbReference>
<dbReference type="InterPro" id="IPR030395">
    <property type="entry name" value="GP_PDE_dom"/>
</dbReference>
<organism evidence="3 4">
    <name type="scientific">Meloidogyne enterolobii</name>
    <name type="common">Root-knot nematode worm</name>
    <name type="synonym">Meloidogyne mayaguensis</name>
    <dbReference type="NCBI Taxonomy" id="390850"/>
    <lineage>
        <taxon>Eukaryota</taxon>
        <taxon>Metazoa</taxon>
        <taxon>Ecdysozoa</taxon>
        <taxon>Nematoda</taxon>
        <taxon>Chromadorea</taxon>
        <taxon>Rhabditida</taxon>
        <taxon>Tylenchina</taxon>
        <taxon>Tylenchomorpha</taxon>
        <taxon>Tylenchoidea</taxon>
        <taxon>Meloidogynidae</taxon>
        <taxon>Meloidogyninae</taxon>
        <taxon>Meloidogyne</taxon>
    </lineage>
</organism>
<feature type="transmembrane region" description="Helical" evidence="1">
    <location>
        <begin position="29"/>
        <end position="47"/>
    </location>
</feature>
<protein>
    <recommendedName>
        <fullName evidence="2">GP-PDE domain-containing protein</fullName>
    </recommendedName>
</protein>
<dbReference type="Proteomes" id="UP000580250">
    <property type="component" value="Unassembled WGS sequence"/>
</dbReference>
<keyword evidence="1" id="KW-1133">Transmembrane helix</keyword>
<dbReference type="GO" id="GO:0070291">
    <property type="term" value="P:N-acylethanolamine metabolic process"/>
    <property type="evidence" value="ECO:0007669"/>
    <property type="project" value="TreeGrafter"/>
</dbReference>
<comment type="caution">
    <text evidence="3">The sequence shown here is derived from an EMBL/GenBank/DDBJ whole genome shotgun (WGS) entry which is preliminary data.</text>
</comment>
<reference evidence="3 4" key="1">
    <citation type="submission" date="2020-08" db="EMBL/GenBank/DDBJ databases">
        <authorList>
            <person name="Koutsovoulos G."/>
            <person name="Danchin GJ E."/>
        </authorList>
    </citation>
    <scope>NUCLEOTIDE SEQUENCE [LARGE SCALE GENOMIC DNA]</scope>
</reference>
<dbReference type="Pfam" id="PF03009">
    <property type="entry name" value="GDPD"/>
    <property type="match status" value="1"/>
</dbReference>
<dbReference type="GO" id="GO:0006580">
    <property type="term" value="P:ethanolamine metabolic process"/>
    <property type="evidence" value="ECO:0007669"/>
    <property type="project" value="TreeGrafter"/>
</dbReference>
<dbReference type="SUPFAM" id="SSF51695">
    <property type="entry name" value="PLC-like phosphodiesterases"/>
    <property type="match status" value="1"/>
</dbReference>
<proteinExistence type="predicted"/>
<evidence type="ECO:0000313" key="3">
    <source>
        <dbReference type="EMBL" id="CAD2174030.1"/>
    </source>
</evidence>
<keyword evidence="1" id="KW-0472">Membrane</keyword>
<name>A0A6V7VGE4_MELEN</name>
<feature type="domain" description="GP-PDE" evidence="2">
    <location>
        <begin position="64"/>
        <end position="404"/>
    </location>
</feature>
<dbReference type="OrthoDB" id="197419at2759"/>
<dbReference type="PANTHER" id="PTHR46320:SF1">
    <property type="entry name" value="GLYCEROPHOSPHODIESTER PHOSPHODIESTERASE 1"/>
    <property type="match status" value="1"/>
</dbReference>